<proteinExistence type="predicted"/>
<evidence type="ECO:0000256" key="1">
    <source>
        <dbReference type="ARBA" id="ARBA00023015"/>
    </source>
</evidence>
<evidence type="ECO:0000313" key="6">
    <source>
        <dbReference type="Proteomes" id="UP000289411"/>
    </source>
</evidence>
<comment type="caution">
    <text evidence="5">The sequence shown here is derived from an EMBL/GenBank/DDBJ whole genome shotgun (WGS) entry which is preliminary data.</text>
</comment>
<dbReference type="Proteomes" id="UP000289411">
    <property type="component" value="Unassembled WGS sequence"/>
</dbReference>
<dbReference type="InterPro" id="IPR011711">
    <property type="entry name" value="GntR_C"/>
</dbReference>
<feature type="domain" description="HTH gntR-type" evidence="4">
    <location>
        <begin position="14"/>
        <end position="81"/>
    </location>
</feature>
<dbReference type="SUPFAM" id="SSF46785">
    <property type="entry name" value="Winged helix' DNA-binding domain"/>
    <property type="match status" value="1"/>
</dbReference>
<dbReference type="InterPro" id="IPR036388">
    <property type="entry name" value="WH-like_DNA-bd_sf"/>
</dbReference>
<evidence type="ECO:0000256" key="2">
    <source>
        <dbReference type="ARBA" id="ARBA00023125"/>
    </source>
</evidence>
<dbReference type="CDD" id="cd07377">
    <property type="entry name" value="WHTH_GntR"/>
    <property type="match status" value="1"/>
</dbReference>
<dbReference type="AlphaFoldDB" id="A0A4V1RI17"/>
<keyword evidence="1" id="KW-0805">Transcription regulation</keyword>
<dbReference type="InterPro" id="IPR036390">
    <property type="entry name" value="WH_DNA-bd_sf"/>
</dbReference>
<dbReference type="InterPro" id="IPR000524">
    <property type="entry name" value="Tscrpt_reg_HTH_GntR"/>
</dbReference>
<dbReference type="SMART" id="SM00895">
    <property type="entry name" value="FCD"/>
    <property type="match status" value="1"/>
</dbReference>
<keyword evidence="3" id="KW-0804">Transcription</keyword>
<evidence type="ECO:0000259" key="4">
    <source>
        <dbReference type="PROSITE" id="PS50949"/>
    </source>
</evidence>
<dbReference type="Pfam" id="PF00392">
    <property type="entry name" value="GntR"/>
    <property type="match status" value="1"/>
</dbReference>
<dbReference type="SUPFAM" id="SSF48008">
    <property type="entry name" value="GntR ligand-binding domain-like"/>
    <property type="match status" value="1"/>
</dbReference>
<dbReference type="Gene3D" id="1.10.10.10">
    <property type="entry name" value="Winged helix-like DNA-binding domain superfamily/Winged helix DNA-binding domain"/>
    <property type="match status" value="1"/>
</dbReference>
<dbReference type="PANTHER" id="PTHR43537:SF45">
    <property type="entry name" value="GNTR FAMILY REGULATORY PROTEIN"/>
    <property type="match status" value="1"/>
</dbReference>
<protein>
    <submittedName>
        <fullName evidence="5">GntR family transcriptional regulator</fullName>
    </submittedName>
</protein>
<dbReference type="Gene3D" id="1.20.120.530">
    <property type="entry name" value="GntR ligand-binding domain-like"/>
    <property type="match status" value="1"/>
</dbReference>
<dbReference type="GO" id="GO:0003700">
    <property type="term" value="F:DNA-binding transcription factor activity"/>
    <property type="evidence" value="ECO:0007669"/>
    <property type="project" value="InterPro"/>
</dbReference>
<keyword evidence="2" id="KW-0238">DNA-binding</keyword>
<dbReference type="PANTHER" id="PTHR43537">
    <property type="entry name" value="TRANSCRIPTIONAL REGULATOR, GNTR FAMILY"/>
    <property type="match status" value="1"/>
</dbReference>
<keyword evidence="6" id="KW-1185">Reference proteome</keyword>
<dbReference type="SMART" id="SM00345">
    <property type="entry name" value="HTH_GNTR"/>
    <property type="match status" value="1"/>
</dbReference>
<dbReference type="PRINTS" id="PR00035">
    <property type="entry name" value="HTHGNTR"/>
</dbReference>
<accession>A0A4V1RI17</accession>
<dbReference type="RefSeq" id="WP_129221652.1">
    <property type="nucleotide sequence ID" value="NZ_QYBC01000025.1"/>
</dbReference>
<gene>
    <name evidence="5" type="ORF">D3272_23505</name>
</gene>
<evidence type="ECO:0000256" key="3">
    <source>
        <dbReference type="ARBA" id="ARBA00023163"/>
    </source>
</evidence>
<dbReference type="GO" id="GO:0003677">
    <property type="term" value="F:DNA binding"/>
    <property type="evidence" value="ECO:0007669"/>
    <property type="project" value="UniProtKB-KW"/>
</dbReference>
<reference evidence="5 6" key="1">
    <citation type="submission" date="2018-09" db="EMBL/GenBank/DDBJ databases">
        <authorList>
            <person name="Grouzdev D.S."/>
            <person name="Krutkina M.S."/>
        </authorList>
    </citation>
    <scope>NUCLEOTIDE SEQUENCE [LARGE SCALE GENOMIC DNA]</scope>
    <source>
        <strain evidence="5 6">RmlP001</strain>
    </source>
</reference>
<organism evidence="5 6">
    <name type="scientific">Lichenibacterium ramalinae</name>
    <dbReference type="NCBI Taxonomy" id="2316527"/>
    <lineage>
        <taxon>Bacteria</taxon>
        <taxon>Pseudomonadati</taxon>
        <taxon>Pseudomonadota</taxon>
        <taxon>Alphaproteobacteria</taxon>
        <taxon>Hyphomicrobiales</taxon>
        <taxon>Lichenihabitantaceae</taxon>
        <taxon>Lichenibacterium</taxon>
    </lineage>
</organism>
<reference evidence="5 6" key="2">
    <citation type="submission" date="2019-02" db="EMBL/GenBank/DDBJ databases">
        <title>'Lichenibacterium ramalinii' gen. nov. sp. nov., 'Lichenibacterium minor' gen. nov. sp. nov.</title>
        <authorList>
            <person name="Pankratov T."/>
        </authorList>
    </citation>
    <scope>NUCLEOTIDE SEQUENCE [LARGE SCALE GENOMIC DNA]</scope>
    <source>
        <strain evidence="5 6">RmlP001</strain>
    </source>
</reference>
<dbReference type="OrthoDB" id="9788098at2"/>
<dbReference type="PROSITE" id="PS50949">
    <property type="entry name" value="HTH_GNTR"/>
    <property type="match status" value="1"/>
</dbReference>
<dbReference type="InterPro" id="IPR008920">
    <property type="entry name" value="TF_FadR/GntR_C"/>
</dbReference>
<dbReference type="EMBL" id="QYBC01000025">
    <property type="protein sequence ID" value="RYB01987.1"/>
    <property type="molecule type" value="Genomic_DNA"/>
</dbReference>
<dbReference type="Pfam" id="PF07729">
    <property type="entry name" value="FCD"/>
    <property type="match status" value="1"/>
</dbReference>
<name>A0A4V1RI17_9HYPH</name>
<evidence type="ECO:0000313" key="5">
    <source>
        <dbReference type="EMBL" id="RYB01987.1"/>
    </source>
</evidence>
<sequence>MPGALSARGRPRPVPAAVTIRDDLRDAIASLRLEPGAPILEKDLAQTYGVSRTPVREAMAKLVQEGLVSVFPQAGSFVSRIPFHALPEALVIRRSLEETAARLAAAEGSRDAVAGIAAALAEGRTAADAGDGDAFHAADERFHAAVAAAAGYPGLWRVVQQVKVQVDRFRRLTLPQPGRFARVLAEHEGVLRAVAAHDPEAAAAGMGAHIGGLLADLGAIAAAHPDRFDMAPRPDLGARPIPPAGHLP</sequence>